<reference evidence="8" key="1">
    <citation type="journal article" date="2019" name="Int. J. Syst. Evol. Microbiol.">
        <title>The Global Catalogue of Microorganisms (GCM) 10K type strain sequencing project: providing services to taxonomists for standard genome sequencing and annotation.</title>
        <authorList>
            <consortium name="The Broad Institute Genomics Platform"/>
            <consortium name="The Broad Institute Genome Sequencing Center for Infectious Disease"/>
            <person name="Wu L."/>
            <person name="Ma J."/>
        </authorList>
    </citation>
    <scope>NUCLEOTIDE SEQUENCE [LARGE SCALE GENOMIC DNA]</scope>
    <source>
        <strain evidence="8">CGMCC 4.7289</strain>
    </source>
</reference>
<evidence type="ECO:0000256" key="2">
    <source>
        <dbReference type="ARBA" id="ARBA00022448"/>
    </source>
</evidence>
<dbReference type="SUPFAM" id="SSF52540">
    <property type="entry name" value="P-loop containing nucleoside triphosphate hydrolases"/>
    <property type="match status" value="1"/>
</dbReference>
<sequence length="303" mass="31574">MTDALKLTGVTKDFGSVRAVDGIDLSIAPGETVALLGPNGAGKSTTINMMLGLLEPSAGTVEVFGTNPHKAVRAGRIGAMLQDAGFVPNATVRELVELARSIYPKPLPTGQILQTADLTDIANRRLDKLSGGQAQRARFAFALAGNPDLLVLDEPTSAMDVASRQAFWATMRSYAEGGRTVLFATHYLAEADDFADRVIVVAGGRIIADGSGAQIKKAVSGRTVSFDLDGDGTVGLDRFPGVTAVDIRGDRALLRSDDSDATVRALVTSGRAFANLEVAGAGLEEAFLALTSNDHLTSTASEA</sequence>
<evidence type="ECO:0000313" key="7">
    <source>
        <dbReference type="EMBL" id="MFC4129262.1"/>
    </source>
</evidence>
<protein>
    <submittedName>
        <fullName evidence="7">ABC transporter ATP-binding protein</fullName>
    </submittedName>
</protein>
<accession>A0ABV8LEE8</accession>
<keyword evidence="8" id="KW-1185">Reference proteome</keyword>
<name>A0ABV8LEE8_9ACTN</name>
<keyword evidence="2" id="KW-0813">Transport</keyword>
<dbReference type="RefSeq" id="WP_253759059.1">
    <property type="nucleotide sequence ID" value="NZ_JAMZDZ010000001.1"/>
</dbReference>
<evidence type="ECO:0000256" key="5">
    <source>
        <dbReference type="ARBA" id="ARBA00023251"/>
    </source>
</evidence>
<dbReference type="InterPro" id="IPR027417">
    <property type="entry name" value="P-loop_NTPase"/>
</dbReference>
<proteinExistence type="predicted"/>
<keyword evidence="7" id="KW-0808">Transferase</keyword>
<dbReference type="GO" id="GO:0005524">
    <property type="term" value="F:ATP binding"/>
    <property type="evidence" value="ECO:0007669"/>
    <property type="project" value="UniProtKB-KW"/>
</dbReference>
<organism evidence="7 8">
    <name type="scientific">Hamadaea flava</name>
    <dbReference type="NCBI Taxonomy" id="1742688"/>
    <lineage>
        <taxon>Bacteria</taxon>
        <taxon>Bacillati</taxon>
        <taxon>Actinomycetota</taxon>
        <taxon>Actinomycetes</taxon>
        <taxon>Micromonosporales</taxon>
        <taxon>Micromonosporaceae</taxon>
        <taxon>Hamadaea</taxon>
    </lineage>
</organism>
<feature type="domain" description="ABC transporter" evidence="6">
    <location>
        <begin position="5"/>
        <end position="228"/>
    </location>
</feature>
<evidence type="ECO:0000256" key="3">
    <source>
        <dbReference type="ARBA" id="ARBA00022741"/>
    </source>
</evidence>
<comment type="caution">
    <text evidence="7">The sequence shown here is derived from an EMBL/GenBank/DDBJ whole genome shotgun (WGS) entry which is preliminary data.</text>
</comment>
<dbReference type="EMBL" id="JBHSAY010000003">
    <property type="protein sequence ID" value="MFC4129262.1"/>
    <property type="molecule type" value="Genomic_DNA"/>
</dbReference>
<evidence type="ECO:0000256" key="4">
    <source>
        <dbReference type="ARBA" id="ARBA00022840"/>
    </source>
</evidence>
<dbReference type="PANTHER" id="PTHR42711:SF17">
    <property type="entry name" value="ABC TRANSPORTER ATP-BINDING PROTEIN"/>
    <property type="match status" value="1"/>
</dbReference>
<dbReference type="Gene3D" id="3.40.50.300">
    <property type="entry name" value="P-loop containing nucleotide triphosphate hydrolases"/>
    <property type="match status" value="1"/>
</dbReference>
<evidence type="ECO:0000256" key="1">
    <source>
        <dbReference type="ARBA" id="ARBA00004202"/>
    </source>
</evidence>
<keyword evidence="4 7" id="KW-0067">ATP-binding</keyword>
<keyword evidence="3" id="KW-0547">Nucleotide-binding</keyword>
<dbReference type="SMART" id="SM00382">
    <property type="entry name" value="AAA"/>
    <property type="match status" value="1"/>
</dbReference>
<dbReference type="PANTHER" id="PTHR42711">
    <property type="entry name" value="ABC TRANSPORTER ATP-BINDING PROTEIN"/>
    <property type="match status" value="1"/>
</dbReference>
<dbReference type="Proteomes" id="UP001595816">
    <property type="component" value="Unassembled WGS sequence"/>
</dbReference>
<dbReference type="Pfam" id="PF00005">
    <property type="entry name" value="ABC_tran"/>
    <property type="match status" value="1"/>
</dbReference>
<evidence type="ECO:0000313" key="8">
    <source>
        <dbReference type="Proteomes" id="UP001595816"/>
    </source>
</evidence>
<keyword evidence="5" id="KW-0046">Antibiotic resistance</keyword>
<comment type="subcellular location">
    <subcellularLocation>
        <location evidence="1">Cell membrane</location>
        <topology evidence="1">Peripheral membrane protein</topology>
    </subcellularLocation>
</comment>
<dbReference type="PROSITE" id="PS50893">
    <property type="entry name" value="ABC_TRANSPORTER_2"/>
    <property type="match status" value="1"/>
</dbReference>
<evidence type="ECO:0000259" key="6">
    <source>
        <dbReference type="PROSITE" id="PS50893"/>
    </source>
</evidence>
<dbReference type="GO" id="GO:0016740">
    <property type="term" value="F:transferase activity"/>
    <property type="evidence" value="ECO:0007669"/>
    <property type="project" value="UniProtKB-KW"/>
</dbReference>
<dbReference type="CDD" id="cd03230">
    <property type="entry name" value="ABC_DR_subfamily_A"/>
    <property type="match status" value="1"/>
</dbReference>
<dbReference type="InterPro" id="IPR050763">
    <property type="entry name" value="ABC_transporter_ATP-binding"/>
</dbReference>
<gene>
    <name evidence="7" type="ORF">ACFOZ4_01385</name>
</gene>
<dbReference type="InterPro" id="IPR003439">
    <property type="entry name" value="ABC_transporter-like_ATP-bd"/>
</dbReference>
<dbReference type="InterPro" id="IPR003593">
    <property type="entry name" value="AAA+_ATPase"/>
</dbReference>